<evidence type="ECO:0000256" key="1">
    <source>
        <dbReference type="SAM" id="MobiDB-lite"/>
    </source>
</evidence>
<organism evidence="2 3">
    <name type="scientific">Chryseotalea sanaruensis</name>
    <dbReference type="NCBI Taxonomy" id="2482724"/>
    <lineage>
        <taxon>Bacteria</taxon>
        <taxon>Pseudomonadati</taxon>
        <taxon>Bacteroidota</taxon>
        <taxon>Cytophagia</taxon>
        <taxon>Cytophagales</taxon>
        <taxon>Chryseotaleaceae</taxon>
        <taxon>Chryseotalea</taxon>
    </lineage>
</organism>
<protein>
    <submittedName>
        <fullName evidence="2">3-oxoacyl-ACP synthase</fullName>
    </submittedName>
</protein>
<comment type="caution">
    <text evidence="2">The sequence shown here is derived from an EMBL/GenBank/DDBJ whole genome shotgun (WGS) entry which is preliminary data.</text>
</comment>
<gene>
    <name evidence="2" type="ORF">SanaruYs_25150</name>
</gene>
<reference evidence="2 3" key="1">
    <citation type="submission" date="2018-11" db="EMBL/GenBank/DDBJ databases">
        <title>Chryseotalea sanarue gen. nov., sp., nov., a member of the family Cytophagaceae, isolated from a brackish lake in Hamamatsu Japan.</title>
        <authorList>
            <person name="Maejima Y."/>
            <person name="Iino T."/>
            <person name="Muraguchi Y."/>
            <person name="Fukuda K."/>
            <person name="Ohkuma M."/>
            <person name="Moriuchi R."/>
            <person name="Dohra H."/>
            <person name="Kimbara K."/>
            <person name="Shintani M."/>
        </authorList>
    </citation>
    <scope>NUCLEOTIDE SEQUENCE [LARGE SCALE GENOMIC DNA]</scope>
    <source>
        <strain evidence="2 3">Ys</strain>
    </source>
</reference>
<proteinExistence type="predicted"/>
<dbReference type="AlphaFoldDB" id="A0A401UBL6"/>
<evidence type="ECO:0000313" key="2">
    <source>
        <dbReference type="EMBL" id="GCC52279.1"/>
    </source>
</evidence>
<evidence type="ECO:0000313" key="3">
    <source>
        <dbReference type="Proteomes" id="UP000288227"/>
    </source>
</evidence>
<dbReference type="EMBL" id="BHXQ01000004">
    <property type="protein sequence ID" value="GCC52279.1"/>
    <property type="molecule type" value="Genomic_DNA"/>
</dbReference>
<keyword evidence="3" id="KW-1185">Reference proteome</keyword>
<feature type="region of interest" description="Disordered" evidence="1">
    <location>
        <begin position="1"/>
        <end position="21"/>
    </location>
</feature>
<feature type="compositionally biased region" description="Basic and acidic residues" evidence="1">
    <location>
        <begin position="10"/>
        <end position="21"/>
    </location>
</feature>
<accession>A0A401UBL6</accession>
<dbReference type="Proteomes" id="UP000288227">
    <property type="component" value="Unassembled WGS sequence"/>
</dbReference>
<name>A0A401UBL6_9BACT</name>
<sequence>METAQAAANEEEKSSAGDKYETTRAMMQIERDKAAGQLEEGLKLKRVAGSIIPQINNSQIGLGSLVMTNTVHFYIGISAGKVEIGNQSFLTVSAQAPIALTLLKLKQGDSFMFNKLKLSISEIA</sequence>